<evidence type="ECO:0008006" key="5">
    <source>
        <dbReference type="Google" id="ProtNLM"/>
    </source>
</evidence>
<dbReference type="EMBL" id="BKBA01000003">
    <property type="protein sequence ID" value="GEQ12747.1"/>
    <property type="molecule type" value="Genomic_DNA"/>
</dbReference>
<feature type="signal peptide" evidence="2">
    <location>
        <begin position="1"/>
        <end position="20"/>
    </location>
</feature>
<evidence type="ECO:0000256" key="1">
    <source>
        <dbReference type="ARBA" id="ARBA00022729"/>
    </source>
</evidence>
<dbReference type="SUPFAM" id="SSF53850">
    <property type="entry name" value="Periplasmic binding protein-like II"/>
    <property type="match status" value="1"/>
</dbReference>
<feature type="chain" id="PRO_5038482046" description="ABC transporter substrate-binding protein" evidence="2">
    <location>
        <begin position="21"/>
        <end position="384"/>
    </location>
</feature>
<evidence type="ECO:0000256" key="2">
    <source>
        <dbReference type="SAM" id="SignalP"/>
    </source>
</evidence>
<dbReference type="PROSITE" id="PS51257">
    <property type="entry name" value="PROKAR_LIPOPROTEIN"/>
    <property type="match status" value="1"/>
</dbReference>
<gene>
    <name evidence="3" type="ORF">KLO01_07940</name>
</gene>
<proteinExistence type="predicted"/>
<dbReference type="PANTHER" id="PTHR30006">
    <property type="entry name" value="THIAMINE-BINDING PERIPLASMIC PROTEIN-RELATED"/>
    <property type="match status" value="1"/>
</dbReference>
<dbReference type="RefSeq" id="WP_147062295.1">
    <property type="nucleotide sequence ID" value="NZ_BAABDN010000001.1"/>
</dbReference>
<keyword evidence="4" id="KW-1185">Reference proteome</keyword>
<dbReference type="AlphaFoldDB" id="A0A512SXS5"/>
<sequence length="384" mass="40202">MINRRLAMAAVATSAAIALAGCGGSGSATTSGGAAAKAAGGDELLAMPKVETTDGLVIDGEQVADKALFEAAKTDKVNLYSASGKESEDLTVARFKAETGIDIELTRMPTNKLAERVLSEQGAGQLKAGVVRVTDPRVAEDFAAKGVYTAYEPPSFAELSKADNVVFNKGQYLTAYYSAYVFGYNSQLVKGADVPKKWEDLADPKWQGKLGVVNAGAGGTVTALAHMHITEFGEDYLAKLGALKPRIFDTTSVQLEALARGEIAVATLGFNSTYGAEVAGAPIKLVVPEDGISGSFNLMGLTPEGAKSPAAKVFVNWTMSKAGQKFAAAQGFVPARPGLEPQKTGEYQLPAADSDAFKLYTPEDAVKFGKSDVATWNKAFNYVG</sequence>
<protein>
    <recommendedName>
        <fullName evidence="5">ABC transporter substrate-binding protein</fullName>
    </recommendedName>
</protein>
<dbReference type="Gene3D" id="3.40.190.10">
    <property type="entry name" value="Periplasmic binding protein-like II"/>
    <property type="match status" value="2"/>
</dbReference>
<keyword evidence="1 2" id="KW-0732">Signal</keyword>
<accession>A0A512SXS5</accession>
<name>A0A512SXS5_9MICO</name>
<dbReference type="Proteomes" id="UP000321793">
    <property type="component" value="Unassembled WGS sequence"/>
</dbReference>
<dbReference type="OrthoDB" id="366726at2"/>
<dbReference type="Pfam" id="PF13343">
    <property type="entry name" value="SBP_bac_6"/>
    <property type="match status" value="1"/>
</dbReference>
<reference evidence="3 4" key="1">
    <citation type="submission" date="2019-07" db="EMBL/GenBank/DDBJ databases">
        <title>Whole genome shotgun sequence of Knoellia locipacati NBRC 109775.</title>
        <authorList>
            <person name="Hosoyama A."/>
            <person name="Uohara A."/>
            <person name="Ohji S."/>
            <person name="Ichikawa N."/>
        </authorList>
    </citation>
    <scope>NUCLEOTIDE SEQUENCE [LARGE SCALE GENOMIC DNA]</scope>
    <source>
        <strain evidence="3 4">NBRC 109775</strain>
    </source>
</reference>
<evidence type="ECO:0000313" key="3">
    <source>
        <dbReference type="EMBL" id="GEQ12747.1"/>
    </source>
</evidence>
<comment type="caution">
    <text evidence="3">The sequence shown here is derived from an EMBL/GenBank/DDBJ whole genome shotgun (WGS) entry which is preliminary data.</text>
</comment>
<organism evidence="3 4">
    <name type="scientific">Knoellia locipacati</name>
    <dbReference type="NCBI Taxonomy" id="882824"/>
    <lineage>
        <taxon>Bacteria</taxon>
        <taxon>Bacillati</taxon>
        <taxon>Actinomycetota</taxon>
        <taxon>Actinomycetes</taxon>
        <taxon>Micrococcales</taxon>
        <taxon>Intrasporangiaceae</taxon>
        <taxon>Knoellia</taxon>
    </lineage>
</organism>
<evidence type="ECO:0000313" key="4">
    <source>
        <dbReference type="Proteomes" id="UP000321793"/>
    </source>
</evidence>